<dbReference type="PANTHER" id="PTHR10948">
    <property type="entry name" value="TRANSPOSASE"/>
    <property type="match status" value="1"/>
</dbReference>
<evidence type="ECO:0000259" key="2">
    <source>
        <dbReference type="Pfam" id="PF13936"/>
    </source>
</evidence>
<dbReference type="Gene3D" id="1.10.10.10">
    <property type="entry name" value="Winged helix-like DNA-binding domain superfamily/Winged helix DNA-binding domain"/>
    <property type="match status" value="1"/>
</dbReference>
<feature type="region of interest" description="Disordered" evidence="1">
    <location>
        <begin position="100"/>
        <end position="129"/>
    </location>
</feature>
<dbReference type="InterPro" id="IPR009057">
    <property type="entry name" value="Homeodomain-like_sf"/>
</dbReference>
<dbReference type="EMBL" id="BAAAZP010000082">
    <property type="protein sequence ID" value="GAA3674501.1"/>
    <property type="molecule type" value="Genomic_DNA"/>
</dbReference>
<evidence type="ECO:0000256" key="1">
    <source>
        <dbReference type="SAM" id="MobiDB-lite"/>
    </source>
</evidence>
<dbReference type="RefSeq" id="WP_344880780.1">
    <property type="nucleotide sequence ID" value="NZ_BAAAZP010000082.1"/>
</dbReference>
<gene>
    <name evidence="3" type="ORF">GCM10022224_043470</name>
</gene>
<reference evidence="4" key="1">
    <citation type="journal article" date="2019" name="Int. J. Syst. Evol. Microbiol.">
        <title>The Global Catalogue of Microorganisms (GCM) 10K type strain sequencing project: providing services to taxonomists for standard genome sequencing and annotation.</title>
        <authorList>
            <consortium name="The Broad Institute Genomics Platform"/>
            <consortium name="The Broad Institute Genome Sequencing Center for Infectious Disease"/>
            <person name="Wu L."/>
            <person name="Ma J."/>
        </authorList>
    </citation>
    <scope>NUCLEOTIDE SEQUENCE [LARGE SCALE GENOMIC DNA]</scope>
    <source>
        <strain evidence="4">JCM 16904</strain>
    </source>
</reference>
<dbReference type="PANTHER" id="PTHR10948:SF23">
    <property type="entry name" value="TRANSPOSASE INSI FOR INSERTION SEQUENCE ELEMENT IS30A-RELATED"/>
    <property type="match status" value="1"/>
</dbReference>
<organism evidence="3 4">
    <name type="scientific">Nonomuraea antimicrobica</name>
    <dbReference type="NCBI Taxonomy" id="561173"/>
    <lineage>
        <taxon>Bacteria</taxon>
        <taxon>Bacillati</taxon>
        <taxon>Actinomycetota</taxon>
        <taxon>Actinomycetes</taxon>
        <taxon>Streptosporangiales</taxon>
        <taxon>Streptosporangiaceae</taxon>
        <taxon>Nonomuraea</taxon>
    </lineage>
</organism>
<feature type="domain" description="Transposase IS30-like HTH" evidence="2">
    <location>
        <begin position="38"/>
        <end position="79"/>
    </location>
</feature>
<dbReference type="InterPro" id="IPR025246">
    <property type="entry name" value="IS30-like_HTH"/>
</dbReference>
<dbReference type="Proteomes" id="UP001500902">
    <property type="component" value="Unassembled WGS sequence"/>
</dbReference>
<dbReference type="InterPro" id="IPR051917">
    <property type="entry name" value="Transposase-Integrase"/>
</dbReference>
<dbReference type="InterPro" id="IPR036388">
    <property type="entry name" value="WH-like_DNA-bd_sf"/>
</dbReference>
<name>A0ABP7C1I7_9ACTN</name>
<dbReference type="SUPFAM" id="SSF46689">
    <property type="entry name" value="Homeodomain-like"/>
    <property type="match status" value="1"/>
</dbReference>
<dbReference type="Pfam" id="PF13936">
    <property type="entry name" value="HTH_38"/>
    <property type="match status" value="1"/>
</dbReference>
<comment type="caution">
    <text evidence="3">The sequence shown here is derived from an EMBL/GenBank/DDBJ whole genome shotgun (WGS) entry which is preliminary data.</text>
</comment>
<proteinExistence type="predicted"/>
<feature type="region of interest" description="Disordered" evidence="1">
    <location>
        <begin position="1"/>
        <end position="36"/>
    </location>
</feature>
<protein>
    <recommendedName>
        <fullName evidence="2">Transposase IS30-like HTH domain-containing protein</fullName>
    </recommendedName>
</protein>
<keyword evidence="4" id="KW-1185">Reference proteome</keyword>
<evidence type="ECO:0000313" key="4">
    <source>
        <dbReference type="Proteomes" id="UP001500902"/>
    </source>
</evidence>
<sequence length="148" mass="17023">MKDGHHSPGKGPKPKPPIHHEQAGHPADLEGSPFRSSRYLNENERIHIADWIREGASIRAVAAELGRSPSTVSREIRRNRRPMPKVGWTYRSFHAQRRAERRRARPKHWPFPLLRVPGPETNPRREKPSRLESFLSSLVVPCSRSLAR</sequence>
<accession>A0ABP7C1I7</accession>
<evidence type="ECO:0000313" key="3">
    <source>
        <dbReference type="EMBL" id="GAA3674501.1"/>
    </source>
</evidence>